<reference evidence="15 16" key="1">
    <citation type="submission" date="2023-01" db="EMBL/GenBank/DDBJ databases">
        <title>Novel species of the genus Vogesella isolated from rivers.</title>
        <authorList>
            <person name="Lu H."/>
        </authorList>
    </citation>
    <scope>NUCLEOTIDE SEQUENCE [LARGE SCALE GENOMIC DNA]</scope>
    <source>
        <strain evidence="15 16">SH7W</strain>
    </source>
</reference>
<organism evidence="15 16">
    <name type="scientific">Vogesella indigofera</name>
    <name type="common">Pseudomonas indigofera</name>
    <dbReference type="NCBI Taxonomy" id="45465"/>
    <lineage>
        <taxon>Bacteria</taxon>
        <taxon>Pseudomonadati</taxon>
        <taxon>Pseudomonadota</taxon>
        <taxon>Betaproteobacteria</taxon>
        <taxon>Neisseriales</taxon>
        <taxon>Chromobacteriaceae</taxon>
        <taxon>Vogesella</taxon>
    </lineage>
</organism>
<dbReference type="Gene3D" id="1.10.486.10">
    <property type="entry name" value="PCRA, domain 4"/>
    <property type="match status" value="1"/>
</dbReference>
<evidence type="ECO:0000256" key="11">
    <source>
        <dbReference type="ARBA" id="ARBA00048988"/>
    </source>
</evidence>
<dbReference type="EC" id="5.6.2.4" evidence="9"/>
<dbReference type="Gene3D" id="3.40.50.300">
    <property type="entry name" value="P-loop containing nucleotide triphosphate hydrolases"/>
    <property type="match status" value="2"/>
</dbReference>
<dbReference type="InterPro" id="IPR013986">
    <property type="entry name" value="DExx_box_DNA_helicase_dom_sf"/>
</dbReference>
<keyword evidence="3 12" id="KW-0378">Hydrolase</keyword>
<dbReference type="PROSITE" id="PS51217">
    <property type="entry name" value="UVRD_HELICASE_CTER"/>
    <property type="match status" value="1"/>
</dbReference>
<comment type="catalytic activity">
    <reaction evidence="8">
        <text>Couples ATP hydrolysis with the unwinding of duplex DNA by translocating in the 3'-5' direction.</text>
        <dbReference type="EC" id="5.6.2.4"/>
    </reaction>
</comment>
<dbReference type="RefSeq" id="WP_272804109.1">
    <property type="nucleotide sequence ID" value="NZ_JAQQKY010000015.1"/>
</dbReference>
<comment type="caution">
    <text evidence="15">The sequence shown here is derived from an EMBL/GenBank/DDBJ whole genome shotgun (WGS) entry which is preliminary data.</text>
</comment>
<dbReference type="SUPFAM" id="SSF52540">
    <property type="entry name" value="P-loop containing nucleoside triphosphate hydrolases"/>
    <property type="match status" value="1"/>
</dbReference>
<dbReference type="GO" id="GO:0004386">
    <property type="term" value="F:helicase activity"/>
    <property type="evidence" value="ECO:0007669"/>
    <property type="project" value="UniProtKB-KW"/>
</dbReference>
<dbReference type="InterPro" id="IPR014017">
    <property type="entry name" value="DNA_helicase_UvrD-like_C"/>
</dbReference>
<dbReference type="PROSITE" id="PS51198">
    <property type="entry name" value="UVRD_HELICASE_ATP_BIND"/>
    <property type="match status" value="1"/>
</dbReference>
<evidence type="ECO:0000256" key="12">
    <source>
        <dbReference type="PROSITE-ProRule" id="PRU00560"/>
    </source>
</evidence>
<evidence type="ECO:0000256" key="7">
    <source>
        <dbReference type="ARBA" id="ARBA00023235"/>
    </source>
</evidence>
<evidence type="ECO:0000256" key="8">
    <source>
        <dbReference type="ARBA" id="ARBA00034617"/>
    </source>
</evidence>
<evidence type="ECO:0000256" key="6">
    <source>
        <dbReference type="ARBA" id="ARBA00023125"/>
    </source>
</evidence>
<evidence type="ECO:0000313" key="15">
    <source>
        <dbReference type="EMBL" id="MDC7692523.1"/>
    </source>
</evidence>
<dbReference type="Pfam" id="PF00580">
    <property type="entry name" value="UvrD-helicase"/>
    <property type="match status" value="1"/>
</dbReference>
<keyword evidence="7" id="KW-0413">Isomerase</keyword>
<dbReference type="InterPro" id="IPR000212">
    <property type="entry name" value="DNA_helicase_UvrD/REP"/>
</dbReference>
<dbReference type="InterPro" id="IPR014016">
    <property type="entry name" value="UvrD-like_ATP-bd"/>
</dbReference>
<dbReference type="Pfam" id="PF13361">
    <property type="entry name" value="UvrD_C"/>
    <property type="match status" value="2"/>
</dbReference>
<keyword evidence="5 12" id="KW-0067">ATP-binding</keyword>
<evidence type="ECO:0000259" key="13">
    <source>
        <dbReference type="PROSITE" id="PS51198"/>
    </source>
</evidence>
<accession>A0ABT5I8L4</accession>
<dbReference type="PANTHER" id="PTHR11070">
    <property type="entry name" value="UVRD / RECB / PCRA DNA HELICASE FAMILY MEMBER"/>
    <property type="match status" value="1"/>
</dbReference>
<keyword evidence="4 12" id="KW-0347">Helicase</keyword>
<protein>
    <recommendedName>
        <fullName evidence="9">DNA 3'-5' helicase</fullName>
        <ecNumber evidence="9">5.6.2.4</ecNumber>
    </recommendedName>
    <alternativeName>
        <fullName evidence="10">DNA 3'-5' helicase II</fullName>
    </alternativeName>
</protein>
<evidence type="ECO:0000256" key="2">
    <source>
        <dbReference type="ARBA" id="ARBA00022741"/>
    </source>
</evidence>
<dbReference type="CDD" id="cd17932">
    <property type="entry name" value="DEXQc_UvrD"/>
    <property type="match status" value="1"/>
</dbReference>
<evidence type="ECO:0000256" key="9">
    <source>
        <dbReference type="ARBA" id="ARBA00034808"/>
    </source>
</evidence>
<dbReference type="PANTHER" id="PTHR11070:SF2">
    <property type="entry name" value="ATP-DEPENDENT DNA HELICASE SRS2"/>
    <property type="match status" value="1"/>
</dbReference>
<feature type="domain" description="UvrD-like helicase C-terminal" evidence="14">
    <location>
        <begin position="290"/>
        <end position="569"/>
    </location>
</feature>
<comment type="catalytic activity">
    <reaction evidence="11">
        <text>ATP + H2O = ADP + phosphate + H(+)</text>
        <dbReference type="Rhea" id="RHEA:13065"/>
        <dbReference type="ChEBI" id="CHEBI:15377"/>
        <dbReference type="ChEBI" id="CHEBI:15378"/>
        <dbReference type="ChEBI" id="CHEBI:30616"/>
        <dbReference type="ChEBI" id="CHEBI:43474"/>
        <dbReference type="ChEBI" id="CHEBI:456216"/>
        <dbReference type="EC" id="5.6.2.4"/>
    </reaction>
</comment>
<evidence type="ECO:0000313" key="16">
    <source>
        <dbReference type="Proteomes" id="UP001221566"/>
    </source>
</evidence>
<evidence type="ECO:0000256" key="3">
    <source>
        <dbReference type="ARBA" id="ARBA00022801"/>
    </source>
</evidence>
<dbReference type="EMBL" id="JAQQKY010000015">
    <property type="protein sequence ID" value="MDC7692523.1"/>
    <property type="molecule type" value="Genomic_DNA"/>
</dbReference>
<keyword evidence="16" id="KW-1185">Reference proteome</keyword>
<comment type="similarity">
    <text evidence="1">Belongs to the helicase family. UvrD subfamily.</text>
</comment>
<evidence type="ECO:0000259" key="14">
    <source>
        <dbReference type="PROSITE" id="PS51217"/>
    </source>
</evidence>
<dbReference type="Gene3D" id="1.10.10.160">
    <property type="match status" value="1"/>
</dbReference>
<evidence type="ECO:0000256" key="10">
    <source>
        <dbReference type="ARBA" id="ARBA00034923"/>
    </source>
</evidence>
<evidence type="ECO:0000256" key="1">
    <source>
        <dbReference type="ARBA" id="ARBA00009922"/>
    </source>
</evidence>
<name>A0ABT5I8L4_VOGIN</name>
<dbReference type="InterPro" id="IPR027417">
    <property type="entry name" value="P-loop_NTPase"/>
</dbReference>
<dbReference type="Proteomes" id="UP001221566">
    <property type="component" value="Unassembled WGS sequence"/>
</dbReference>
<gene>
    <name evidence="15" type="ORF">PQU93_17315</name>
</gene>
<keyword evidence="2 12" id="KW-0547">Nucleotide-binding</keyword>
<feature type="binding site" evidence="12">
    <location>
        <begin position="22"/>
        <end position="29"/>
    </location>
    <ligand>
        <name>ATP</name>
        <dbReference type="ChEBI" id="CHEBI:30616"/>
    </ligand>
</feature>
<evidence type="ECO:0000256" key="4">
    <source>
        <dbReference type="ARBA" id="ARBA00022806"/>
    </source>
</evidence>
<sequence length="713" mass="80958">MSLTREQLEVVHHEGSHALVGAVAGSGKTRTLIARIVHRLQRGIDPKRMLILMFNRSAMEDFSLRMKQETQQHILPAPQVRTFHAFGQDVCKALEKRGLIPTARLITKEYELRKIMRQVLDKVNTRLSGPDQFDTSNPEVLATALAMVDSMKNTLVMFNVEQWKKQPPKWCDVYATWESRRIDGVERFRSFTDLIFDPVNSMREDDKIHDFVTNHYDEILIDEMQDICPLQMAFVQHVAGTRAKIVAVGDEDQTIYGFRAAKPEFMLHLFERIYPDTKRFTLSASFRYGHQVALLANNSIQHNKQRTDKICVSAARHQTDVKLVMTGNNQPHHEVIKALQAWKASGRRLAECAVLVREFSHGSLTETAFMQASIPYRLVGAAPFFERREILAMRAALTIATDRWHQVPTDELRQNLIESLLTVPPLYLKRNEMDPLVKMAMASERPHEVLLQAITVKLGSTKGYAGRHYDVFCRHIKTCSTTHPTKPAAQFLRSIIQTLDLATVFMASEVSSQAALERLQLLQAFTSIAQQGNMSIADFHDLITNLSAKIGKGGEDDSVLLTSIHRTKGLEFAHVIIPELSDKRFPSDHDNMEDERRLFYVAVTRAIEQLTLIVPYDPPLVEWIKGRNHGFPVTELKASRFIYESSPMLAKDAAAAICNDAPFLTPDIIGTDSSGHHRAHLARYIDMHRDFRESQDASQEDFQSADQESVSLL</sequence>
<evidence type="ECO:0000256" key="5">
    <source>
        <dbReference type="ARBA" id="ARBA00022840"/>
    </source>
</evidence>
<proteinExistence type="inferred from homology"/>
<feature type="domain" description="UvrD-like helicase ATP-binding" evidence="13">
    <location>
        <begin position="1"/>
        <end position="289"/>
    </location>
</feature>
<keyword evidence="6" id="KW-0238">DNA-binding</keyword>